<accession>A0ABP8CV30</accession>
<evidence type="ECO:0000313" key="4">
    <source>
        <dbReference type="Proteomes" id="UP001500620"/>
    </source>
</evidence>
<feature type="signal peptide" evidence="2">
    <location>
        <begin position="1"/>
        <end position="27"/>
    </location>
</feature>
<evidence type="ECO:0000313" key="3">
    <source>
        <dbReference type="EMBL" id="GAA4243652.1"/>
    </source>
</evidence>
<sequence length="152" mass="15504">MRRSRIGLLCGAAVIVVAGGLPPTAAAAQPTPTPTPPETTSSAPAGHDMLSGVLHGEGLVQTTKGPIRVAMQRGEATKLTPTSLTVLSTDGYSRTWTLTNNVRVYDKRHTLQPGALKAGAQVAVAGTAPVAAGATPTAPAQFTAKWILVQST</sequence>
<comment type="caution">
    <text evidence="3">The sequence shown here is derived from an EMBL/GenBank/DDBJ whole genome shotgun (WGS) entry which is preliminary data.</text>
</comment>
<feature type="region of interest" description="Disordered" evidence="1">
    <location>
        <begin position="26"/>
        <end position="45"/>
    </location>
</feature>
<proteinExistence type="predicted"/>
<evidence type="ECO:0008006" key="5">
    <source>
        <dbReference type="Google" id="ProtNLM"/>
    </source>
</evidence>
<dbReference type="Proteomes" id="UP001500620">
    <property type="component" value="Unassembled WGS sequence"/>
</dbReference>
<reference evidence="4" key="1">
    <citation type="journal article" date="2019" name="Int. J. Syst. Evol. Microbiol.">
        <title>The Global Catalogue of Microorganisms (GCM) 10K type strain sequencing project: providing services to taxonomists for standard genome sequencing and annotation.</title>
        <authorList>
            <consortium name="The Broad Institute Genomics Platform"/>
            <consortium name="The Broad Institute Genome Sequencing Center for Infectious Disease"/>
            <person name="Wu L."/>
            <person name="Ma J."/>
        </authorList>
    </citation>
    <scope>NUCLEOTIDE SEQUENCE [LARGE SCALE GENOMIC DNA]</scope>
    <source>
        <strain evidence="4">JCM 17441</strain>
    </source>
</reference>
<keyword evidence="2" id="KW-0732">Signal</keyword>
<gene>
    <name evidence="3" type="ORF">GCM10022255_003600</name>
</gene>
<keyword evidence="4" id="KW-1185">Reference proteome</keyword>
<name>A0ABP8CV30_9ACTN</name>
<organism evidence="3 4">
    <name type="scientific">Dactylosporangium darangshiense</name>
    <dbReference type="NCBI Taxonomy" id="579108"/>
    <lineage>
        <taxon>Bacteria</taxon>
        <taxon>Bacillati</taxon>
        <taxon>Actinomycetota</taxon>
        <taxon>Actinomycetes</taxon>
        <taxon>Micromonosporales</taxon>
        <taxon>Micromonosporaceae</taxon>
        <taxon>Dactylosporangium</taxon>
    </lineage>
</organism>
<protein>
    <recommendedName>
        <fullName evidence="5">DUF5666 domain-containing protein</fullName>
    </recommendedName>
</protein>
<feature type="chain" id="PRO_5046771458" description="DUF5666 domain-containing protein" evidence="2">
    <location>
        <begin position="28"/>
        <end position="152"/>
    </location>
</feature>
<dbReference type="RefSeq" id="WP_345120429.1">
    <property type="nucleotide sequence ID" value="NZ_BAABAT010000001.1"/>
</dbReference>
<evidence type="ECO:0000256" key="1">
    <source>
        <dbReference type="SAM" id="MobiDB-lite"/>
    </source>
</evidence>
<evidence type="ECO:0000256" key="2">
    <source>
        <dbReference type="SAM" id="SignalP"/>
    </source>
</evidence>
<dbReference type="EMBL" id="BAABAT010000001">
    <property type="protein sequence ID" value="GAA4243652.1"/>
    <property type="molecule type" value="Genomic_DNA"/>
</dbReference>